<keyword evidence="2" id="KW-0472">Membrane</keyword>
<proteinExistence type="predicted"/>
<keyword evidence="2" id="KW-0812">Transmembrane</keyword>
<reference evidence="3 4" key="1">
    <citation type="submission" date="2021-04" db="EMBL/GenBank/DDBJ databases">
        <authorList>
            <person name="Bliznina A."/>
        </authorList>
    </citation>
    <scope>NUCLEOTIDE SEQUENCE [LARGE SCALE GENOMIC DNA]</scope>
</reference>
<evidence type="ECO:0000256" key="2">
    <source>
        <dbReference type="SAM" id="Phobius"/>
    </source>
</evidence>
<organism evidence="3 4">
    <name type="scientific">Oikopleura dioica</name>
    <name type="common">Tunicate</name>
    <dbReference type="NCBI Taxonomy" id="34765"/>
    <lineage>
        <taxon>Eukaryota</taxon>
        <taxon>Metazoa</taxon>
        <taxon>Chordata</taxon>
        <taxon>Tunicata</taxon>
        <taxon>Appendicularia</taxon>
        <taxon>Copelata</taxon>
        <taxon>Oikopleuridae</taxon>
        <taxon>Oikopleura</taxon>
    </lineage>
</organism>
<evidence type="ECO:0000313" key="4">
    <source>
        <dbReference type="Proteomes" id="UP001158576"/>
    </source>
</evidence>
<evidence type="ECO:0000313" key="3">
    <source>
        <dbReference type="EMBL" id="CAG5101971.1"/>
    </source>
</evidence>
<keyword evidence="2" id="KW-1133">Transmembrane helix</keyword>
<keyword evidence="4" id="KW-1185">Reference proteome</keyword>
<dbReference type="Proteomes" id="UP001158576">
    <property type="component" value="Chromosome 1"/>
</dbReference>
<gene>
    <name evidence="3" type="ORF">OKIOD_LOCUS8847</name>
</gene>
<feature type="region of interest" description="Disordered" evidence="1">
    <location>
        <begin position="30"/>
        <end position="58"/>
    </location>
</feature>
<feature type="transmembrane region" description="Helical" evidence="2">
    <location>
        <begin position="186"/>
        <end position="206"/>
    </location>
</feature>
<dbReference type="EMBL" id="OU015566">
    <property type="protein sequence ID" value="CAG5101971.1"/>
    <property type="molecule type" value="Genomic_DNA"/>
</dbReference>
<evidence type="ECO:0000256" key="1">
    <source>
        <dbReference type="SAM" id="MobiDB-lite"/>
    </source>
</evidence>
<name>A0ABN7SKH2_OIKDI</name>
<sequence>MYDIHEDMPLFATSSVQNTETNRRRIAREATSAGCQEAAREAAVQVDGPPEDRPNSSYSRLVKWLPRDQIDNLKQRIKEYLTFEVEKDGDEDEKKEKFLENAKELVRKVMDEFEIDETLSKLKQFSMVIFLHKLIVYELNKHVSFFQIGKVYLGAFTDLLFGFLTSFSSAEFSKIWNAAMNATQNFFNAEMLIGVGLASCACFYLYKNFQK</sequence>
<protein>
    <submittedName>
        <fullName evidence="3">Oidioi.mRNA.OKI2018_I69.chr1.g82.t1.cds</fullName>
    </submittedName>
</protein>
<accession>A0ABN7SKH2</accession>
<feature type="transmembrane region" description="Helical" evidence="2">
    <location>
        <begin position="151"/>
        <end position="170"/>
    </location>
</feature>